<proteinExistence type="predicted"/>
<dbReference type="RefSeq" id="WP_005369065.1">
    <property type="nucleotide sequence ID" value="NZ_CM001475.1"/>
</dbReference>
<keyword evidence="5" id="KW-0448">Lipopolysaccharide biosynthesis</keyword>
<evidence type="ECO:0000256" key="2">
    <source>
        <dbReference type="ARBA" id="ARBA00022676"/>
    </source>
</evidence>
<dbReference type="InterPro" id="IPR050256">
    <property type="entry name" value="Glycosyltransferase_2"/>
</dbReference>
<evidence type="ECO:0000313" key="9">
    <source>
        <dbReference type="EMBL" id="EIC28233.1"/>
    </source>
</evidence>
<evidence type="ECO:0000256" key="7">
    <source>
        <dbReference type="ARBA" id="ARBA00023136"/>
    </source>
</evidence>
<dbReference type="CDD" id="cd04179">
    <property type="entry name" value="DPM_DPG-synthase_like"/>
    <property type="match status" value="1"/>
</dbReference>
<evidence type="ECO:0000256" key="1">
    <source>
        <dbReference type="ARBA" id="ARBA00022475"/>
    </source>
</evidence>
<dbReference type="SUPFAM" id="SSF53448">
    <property type="entry name" value="Nucleotide-diphospho-sugar transferases"/>
    <property type="match status" value="1"/>
</dbReference>
<evidence type="ECO:0000256" key="6">
    <source>
        <dbReference type="ARBA" id="ARBA00022989"/>
    </source>
</evidence>
<reference evidence="9 10" key="1">
    <citation type="journal article" date="2013" name="Genome Announc.">
        <title>Genome Sequence of the Obligate Gammaproteobacterial Methanotroph Methylomicrobium album Strain BG8.</title>
        <authorList>
            <person name="Kits K.D."/>
            <person name="Kalyuzhnaya M.G."/>
            <person name="Klotz M.G."/>
            <person name="Jetten M.S."/>
            <person name="Op den Camp H.J."/>
            <person name="Vuilleumier S."/>
            <person name="Bringel F."/>
            <person name="Dispirito A.A."/>
            <person name="Murrell J.C."/>
            <person name="Bruce D."/>
            <person name="Cheng J.F."/>
            <person name="Copeland A."/>
            <person name="Goodwin L."/>
            <person name="Hauser L."/>
            <person name="Lajus A."/>
            <person name="Land M.L."/>
            <person name="Lapidus A."/>
            <person name="Lucas S."/>
            <person name="Medigue C."/>
            <person name="Pitluck S."/>
            <person name="Woyke T."/>
            <person name="Zeytun A."/>
            <person name="Stein L.Y."/>
        </authorList>
    </citation>
    <scope>NUCLEOTIDE SEQUENCE [LARGE SCALE GENOMIC DNA]</scope>
    <source>
        <strain evidence="9 10">BG8</strain>
    </source>
</reference>
<dbReference type="eggNOG" id="COG1216">
    <property type="taxonomic scope" value="Bacteria"/>
</dbReference>
<dbReference type="Gene3D" id="3.90.550.10">
    <property type="entry name" value="Spore Coat Polysaccharide Biosynthesis Protein SpsA, Chain A"/>
    <property type="match status" value="1"/>
</dbReference>
<accession>H8GMJ3</accession>
<evidence type="ECO:0000256" key="4">
    <source>
        <dbReference type="ARBA" id="ARBA00022692"/>
    </source>
</evidence>
<dbReference type="Proteomes" id="UP000005090">
    <property type="component" value="Chromosome"/>
</dbReference>
<dbReference type="FunFam" id="3.90.550.10:FF:000170">
    <property type="entry name" value="Dolichol-phosphate mannosyltransferase"/>
    <property type="match status" value="1"/>
</dbReference>
<keyword evidence="4" id="KW-0812">Transmembrane</keyword>
<dbReference type="PANTHER" id="PTHR48090:SF3">
    <property type="entry name" value="UNDECAPRENYL-PHOSPHATE 4-DEOXY-4-FORMAMIDO-L-ARABINOSE TRANSFERASE"/>
    <property type="match status" value="1"/>
</dbReference>
<evidence type="ECO:0000256" key="3">
    <source>
        <dbReference type="ARBA" id="ARBA00022679"/>
    </source>
</evidence>
<dbReference type="GO" id="GO:0009103">
    <property type="term" value="P:lipopolysaccharide biosynthetic process"/>
    <property type="evidence" value="ECO:0007669"/>
    <property type="project" value="UniProtKB-KW"/>
</dbReference>
<dbReference type="InterPro" id="IPR001173">
    <property type="entry name" value="Glyco_trans_2-like"/>
</dbReference>
<dbReference type="GO" id="GO:0005886">
    <property type="term" value="C:plasma membrane"/>
    <property type="evidence" value="ECO:0007669"/>
    <property type="project" value="TreeGrafter"/>
</dbReference>
<dbReference type="GO" id="GO:0099621">
    <property type="term" value="F:undecaprenyl-phosphate 4-deoxy-4-formamido-L-arabinose transferase activity"/>
    <property type="evidence" value="ECO:0007669"/>
    <property type="project" value="TreeGrafter"/>
</dbReference>
<dbReference type="Pfam" id="PF00535">
    <property type="entry name" value="Glycos_transf_2"/>
    <property type="match status" value="1"/>
</dbReference>
<organism evidence="9 10">
    <name type="scientific">Methylomicrobium album BG8</name>
    <dbReference type="NCBI Taxonomy" id="686340"/>
    <lineage>
        <taxon>Bacteria</taxon>
        <taxon>Pseudomonadati</taxon>
        <taxon>Pseudomonadota</taxon>
        <taxon>Gammaproteobacteria</taxon>
        <taxon>Methylococcales</taxon>
        <taxon>Methylococcaceae</taxon>
        <taxon>Methylomicrobium</taxon>
    </lineage>
</organism>
<dbReference type="EMBL" id="CM001475">
    <property type="protein sequence ID" value="EIC28233.1"/>
    <property type="molecule type" value="Genomic_DNA"/>
</dbReference>
<evidence type="ECO:0000259" key="8">
    <source>
        <dbReference type="Pfam" id="PF00535"/>
    </source>
</evidence>
<keyword evidence="6" id="KW-1133">Transmembrane helix</keyword>
<evidence type="ECO:0000256" key="5">
    <source>
        <dbReference type="ARBA" id="ARBA00022985"/>
    </source>
</evidence>
<dbReference type="AlphaFoldDB" id="H8GMJ3"/>
<keyword evidence="2" id="KW-0328">Glycosyltransferase</keyword>
<dbReference type="PANTHER" id="PTHR48090">
    <property type="entry name" value="UNDECAPRENYL-PHOSPHATE 4-DEOXY-4-FORMAMIDO-L-ARABINOSE TRANSFERASE-RELATED"/>
    <property type="match status" value="1"/>
</dbReference>
<gene>
    <name evidence="9" type="ORF">Metal_0377</name>
</gene>
<sequence>MKISIVVPVHNEAGNILPLIEEIESAMTQAEAYEIIYVDDGSRDRTETELKEAMRHYKALRVIRHRQSCGQSTAVRTGVKAAVYPWIATLDGDGQNDPADIPRLYETLLEKSRNNADLWMIAGWRNKRYDSKWRLFSSKFANAVRSTLLGDNTPDTGCGLKVFAREKFLELPYFDHMHRFLPALVIRAGGAVVSEPVNHRPRGVGVSNYGTLDRLWAGITDLLGVIWLQKRAKLPETHEIELG</sequence>
<keyword evidence="7" id="KW-0472">Membrane</keyword>
<feature type="domain" description="Glycosyltransferase 2-like" evidence="8">
    <location>
        <begin position="4"/>
        <end position="168"/>
    </location>
</feature>
<dbReference type="HOGENOM" id="CLU_033536_11_0_6"/>
<keyword evidence="1" id="KW-1003">Cell membrane</keyword>
<protein>
    <submittedName>
        <fullName evidence="9">Glycosyl transferase</fullName>
    </submittedName>
</protein>
<name>H8GMJ3_METAL</name>
<dbReference type="STRING" id="686340.Metal_0377"/>
<evidence type="ECO:0000313" key="10">
    <source>
        <dbReference type="Proteomes" id="UP000005090"/>
    </source>
</evidence>
<keyword evidence="10" id="KW-1185">Reference proteome</keyword>
<dbReference type="InterPro" id="IPR029044">
    <property type="entry name" value="Nucleotide-diphossugar_trans"/>
</dbReference>
<keyword evidence="3 9" id="KW-0808">Transferase</keyword>